<reference evidence="1 2" key="1">
    <citation type="submission" date="2015-01" db="EMBL/GenBank/DDBJ databases">
        <title>Evolution of Trichinella species and genotypes.</title>
        <authorList>
            <person name="Korhonen P.K."/>
            <person name="Edoardo P."/>
            <person name="Giuseppe L.R."/>
            <person name="Gasser R.B."/>
        </authorList>
    </citation>
    <scope>NUCLEOTIDE SEQUENCE [LARGE SCALE GENOMIC DNA]</scope>
    <source>
        <strain evidence="1">ISS3</strain>
    </source>
</reference>
<evidence type="ECO:0000313" key="2">
    <source>
        <dbReference type="Proteomes" id="UP000054776"/>
    </source>
</evidence>
<dbReference type="Proteomes" id="UP000054776">
    <property type="component" value="Unassembled WGS sequence"/>
</dbReference>
<sequence>MISRSSRLASSVHDASRKMELQMGYHNTVQFETSTTNDCCMRMEIMVNRRIHHRACMEPPFRLMI</sequence>
<gene>
    <name evidence="1" type="ORF">T01_13317</name>
</gene>
<name>A0A0V1B718_TRISP</name>
<comment type="caution">
    <text evidence="1">The sequence shown here is derived from an EMBL/GenBank/DDBJ whole genome shotgun (WGS) entry which is preliminary data.</text>
</comment>
<protein>
    <submittedName>
        <fullName evidence="1">Uncharacterized protein</fullName>
    </submittedName>
</protein>
<keyword evidence="2" id="KW-1185">Reference proteome</keyword>
<dbReference type="OrthoDB" id="10271047at2759"/>
<dbReference type="EMBL" id="JYDH01000092">
    <property type="protein sequence ID" value="KRY32799.1"/>
    <property type="molecule type" value="Genomic_DNA"/>
</dbReference>
<proteinExistence type="predicted"/>
<accession>A0A0V1B718</accession>
<dbReference type="AlphaFoldDB" id="A0A0V1B718"/>
<organism evidence="1 2">
    <name type="scientific">Trichinella spiralis</name>
    <name type="common">Trichina worm</name>
    <dbReference type="NCBI Taxonomy" id="6334"/>
    <lineage>
        <taxon>Eukaryota</taxon>
        <taxon>Metazoa</taxon>
        <taxon>Ecdysozoa</taxon>
        <taxon>Nematoda</taxon>
        <taxon>Enoplea</taxon>
        <taxon>Dorylaimia</taxon>
        <taxon>Trichinellida</taxon>
        <taxon>Trichinellidae</taxon>
        <taxon>Trichinella</taxon>
    </lineage>
</organism>
<evidence type="ECO:0000313" key="1">
    <source>
        <dbReference type="EMBL" id="KRY32799.1"/>
    </source>
</evidence>
<dbReference type="InParanoid" id="A0A0V1B718"/>